<reference evidence="8" key="2">
    <citation type="submission" date="2021-05" db="EMBL/GenBank/DDBJ databases">
        <authorList>
            <person name="Moolhuijzen P.M."/>
            <person name="Moffat C.S."/>
        </authorList>
    </citation>
    <scope>NUCLEOTIDE SEQUENCE</scope>
    <source>
        <strain evidence="8">86-124</strain>
    </source>
</reference>
<comment type="caution">
    <text evidence="7">The sequence shown here is derived from an EMBL/GenBank/DDBJ whole genome shotgun (WGS) entry which is preliminary data.</text>
</comment>
<name>A0A2W1FF34_9PLEO</name>
<dbReference type="PANTHER" id="PTHR48267:SF1">
    <property type="entry name" value="BILIRUBIN OXIDASE"/>
    <property type="match status" value="1"/>
</dbReference>
<dbReference type="CDD" id="cd13889">
    <property type="entry name" value="CuRO_3_BOD"/>
    <property type="match status" value="1"/>
</dbReference>
<evidence type="ECO:0000256" key="2">
    <source>
        <dbReference type="ARBA" id="ARBA00023008"/>
    </source>
</evidence>
<dbReference type="Proteomes" id="UP000249757">
    <property type="component" value="Unassembled WGS sequence"/>
</dbReference>
<feature type="region of interest" description="Disordered" evidence="3">
    <location>
        <begin position="554"/>
        <end position="584"/>
    </location>
</feature>
<comment type="similarity">
    <text evidence="1">Belongs to the multicopper oxidase family.</text>
</comment>
<dbReference type="PANTHER" id="PTHR48267">
    <property type="entry name" value="CUPREDOXIN SUPERFAMILY PROTEIN"/>
    <property type="match status" value="1"/>
</dbReference>
<evidence type="ECO:0000313" key="7">
    <source>
        <dbReference type="EMBL" id="KAF7567316.1"/>
    </source>
</evidence>
<keyword evidence="4" id="KW-0732">Signal</keyword>
<evidence type="ECO:0000259" key="5">
    <source>
        <dbReference type="Pfam" id="PF07731"/>
    </source>
</evidence>
<dbReference type="EMBL" id="NRDI02000006">
    <property type="protein sequence ID" value="KAI1515466.1"/>
    <property type="molecule type" value="Genomic_DNA"/>
</dbReference>
<feature type="compositionally biased region" description="Polar residues" evidence="3">
    <location>
        <begin position="560"/>
        <end position="577"/>
    </location>
</feature>
<evidence type="ECO:0000313" key="10">
    <source>
        <dbReference type="Proteomes" id="UP000249757"/>
    </source>
</evidence>
<feature type="chain" id="PRO_5042701081" evidence="4">
    <location>
        <begin position="20"/>
        <end position="584"/>
    </location>
</feature>
<reference evidence="8" key="3">
    <citation type="journal article" date="2022" name="bioRxiv">
        <title>A global pangenome for the wheat fungal pathogen Pyrenophora tritici-repentis and prediction of effector protein structural homology.</title>
        <authorList>
            <person name="Moolhuijzen P."/>
            <person name="See P.T."/>
            <person name="Shi G."/>
            <person name="Powell H.R."/>
            <person name="Cockram J."/>
            <person name="Jorgensen L.N."/>
            <person name="Benslimane H."/>
            <person name="Strelkov S.E."/>
            <person name="Turner J."/>
            <person name="Liu Z."/>
            <person name="Moffat C.S."/>
        </authorList>
    </citation>
    <scope>NUCLEOTIDE SEQUENCE</scope>
    <source>
        <strain evidence="8">86-124</strain>
    </source>
</reference>
<evidence type="ECO:0000256" key="1">
    <source>
        <dbReference type="ARBA" id="ARBA00010609"/>
    </source>
</evidence>
<dbReference type="SUPFAM" id="SSF49503">
    <property type="entry name" value="Cupredoxins"/>
    <property type="match status" value="3"/>
</dbReference>
<sequence>MKNYLSVGVAAILASQALAGDDAWLSPVYKQIFQNRLPIPQNKEKSFTYTNATTGNEIDFYEIDVKPYTQQIYPGLKPARLVGYDGTSPGPTFRMTRGREAVVRFKNHGDKDLSVHLHGSFSRAPFDGWAEDTTKYGQYKDYYYPNKQAGRTLWYHDHAIYHTAENAYFGQAGFYILRDPAEDALDLPSGSYDVPLALASKQYNADGTLFDPKDETVSLWGDVIHVNGMPWPYMDVEPRKYRLRILDTSISRAFKLTLEDDASKKLTFNVIGADTGLMTKPVPSDNLEISMAERWEIVVDFSAYAGKNVTMKNARDVQADEDYNSTNKVMRFVVGKTVSSQAGNKALPTSLRTVPFPPKKTGIDKSFKFERKNGQWTVNGVTFADVNNRILAKPQRGAVEVWELENSSGGWSHPVHIHLVDFQILTRTGGKRGVLPYEKEALKDVVLLGENEKVTVIARYAPYDGVYMFHCHNLIHEDHDMMAAFNVTSLSDWGYPETTKFLDPMEQKYRSKDINDNDNKKETILAKLAEFEAMEAYVDPEKMEASLAQYWNDKGGKGTSGSSAQAVTRRTSKATNSIRRKKYT</sequence>
<dbReference type="OrthoDB" id="262547at2759"/>
<evidence type="ECO:0000256" key="3">
    <source>
        <dbReference type="SAM" id="MobiDB-lite"/>
    </source>
</evidence>
<dbReference type="InterPro" id="IPR011707">
    <property type="entry name" value="Cu-oxidase-like_N"/>
</dbReference>
<proteinExistence type="inferred from homology"/>
<dbReference type="Pfam" id="PF07732">
    <property type="entry name" value="Cu-oxidase_3"/>
    <property type="match status" value="1"/>
</dbReference>
<evidence type="ECO:0000256" key="4">
    <source>
        <dbReference type="SAM" id="SignalP"/>
    </source>
</evidence>
<dbReference type="InterPro" id="IPR008972">
    <property type="entry name" value="Cupredoxin"/>
</dbReference>
<reference evidence="10" key="4">
    <citation type="journal article" date="2022" name="Microb. Genom.">
        <title>A global pangenome for the wheat fungal pathogen Pyrenophora tritici-repentis and prediction of effector protein structural homology.</title>
        <authorList>
            <person name="Moolhuijzen P.M."/>
            <person name="See P.T."/>
            <person name="Shi G."/>
            <person name="Powell H.R."/>
            <person name="Cockram J."/>
            <person name="Jorgensen L.N."/>
            <person name="Benslimane H."/>
            <person name="Strelkov S.E."/>
            <person name="Turner J."/>
            <person name="Liu Z."/>
            <person name="Moffat C.S."/>
        </authorList>
    </citation>
    <scope>NUCLEOTIDE SEQUENCE [LARGE SCALE GENOMIC DNA]</scope>
</reference>
<evidence type="ECO:0000313" key="9">
    <source>
        <dbReference type="Proteomes" id="UP000245464"/>
    </source>
</evidence>
<protein>
    <submittedName>
        <fullName evidence="8">Blue copper oxidase cueO</fullName>
    </submittedName>
    <submittedName>
        <fullName evidence="7">SufI, putative multicopper oxidase</fullName>
    </submittedName>
</protein>
<dbReference type="GO" id="GO:0005507">
    <property type="term" value="F:copper ion binding"/>
    <property type="evidence" value="ECO:0007669"/>
    <property type="project" value="InterPro"/>
</dbReference>
<gene>
    <name evidence="8" type="ORF">Ptr86124_005467</name>
    <name evidence="7" type="ORF">PtrM4_139070</name>
</gene>
<evidence type="ECO:0000313" key="8">
    <source>
        <dbReference type="EMBL" id="KAI1515466.1"/>
    </source>
</evidence>
<dbReference type="Pfam" id="PF07731">
    <property type="entry name" value="Cu-oxidase_2"/>
    <property type="match status" value="1"/>
</dbReference>
<feature type="domain" description="Plastocyanin-like" evidence="6">
    <location>
        <begin position="76"/>
        <end position="181"/>
    </location>
</feature>
<dbReference type="OMA" id="YQLDVMS"/>
<organism evidence="7 9">
    <name type="scientific">Pyrenophora tritici-repentis</name>
    <dbReference type="NCBI Taxonomy" id="45151"/>
    <lineage>
        <taxon>Eukaryota</taxon>
        <taxon>Fungi</taxon>
        <taxon>Dikarya</taxon>
        <taxon>Ascomycota</taxon>
        <taxon>Pezizomycotina</taxon>
        <taxon>Dothideomycetes</taxon>
        <taxon>Pleosporomycetidae</taxon>
        <taxon>Pleosporales</taxon>
        <taxon>Pleosporineae</taxon>
        <taxon>Pleosporaceae</taxon>
        <taxon>Pyrenophora</taxon>
    </lineage>
</organism>
<dbReference type="AlphaFoldDB" id="A0A2W1FF34"/>
<dbReference type="EMBL" id="NQIK02000008">
    <property type="protein sequence ID" value="KAF7567316.1"/>
    <property type="molecule type" value="Genomic_DNA"/>
</dbReference>
<keyword evidence="2" id="KW-0186">Copper</keyword>
<feature type="signal peptide" evidence="4">
    <location>
        <begin position="1"/>
        <end position="19"/>
    </location>
</feature>
<dbReference type="Proteomes" id="UP000245464">
    <property type="component" value="Chromosome 8"/>
</dbReference>
<evidence type="ECO:0000259" key="6">
    <source>
        <dbReference type="Pfam" id="PF07732"/>
    </source>
</evidence>
<dbReference type="Gene3D" id="2.60.40.420">
    <property type="entry name" value="Cupredoxins - blue copper proteins"/>
    <property type="match status" value="3"/>
</dbReference>
<accession>A0A2W1FF34</accession>
<reference evidence="7 9" key="1">
    <citation type="journal article" date="2018" name="BMC Genomics">
        <title>Comparative genomics of the wheat fungal pathogen Pyrenophora tritici-repentis reveals chromosomal variations and genome plasticity.</title>
        <authorList>
            <person name="Moolhuijzen P."/>
            <person name="See P.T."/>
            <person name="Hane J.K."/>
            <person name="Shi G."/>
            <person name="Liu Z."/>
            <person name="Oliver R.P."/>
            <person name="Moffat C.S."/>
        </authorList>
    </citation>
    <scope>NUCLEOTIDE SEQUENCE [LARGE SCALE GENOMIC DNA]</scope>
    <source>
        <strain evidence="7">M4</strain>
    </source>
</reference>
<dbReference type="GO" id="GO:0016491">
    <property type="term" value="F:oxidoreductase activity"/>
    <property type="evidence" value="ECO:0007669"/>
    <property type="project" value="InterPro"/>
</dbReference>
<feature type="domain" description="Plastocyanin-like" evidence="5">
    <location>
        <begin position="357"/>
        <end position="488"/>
    </location>
</feature>
<dbReference type="InterPro" id="IPR011706">
    <property type="entry name" value="Cu-oxidase_C"/>
</dbReference>
<dbReference type="InterPro" id="IPR045087">
    <property type="entry name" value="Cu-oxidase_fam"/>
</dbReference>
<keyword evidence="10" id="KW-1185">Reference proteome</keyword>